<accession>A0AAN1WFH1</accession>
<organism evidence="2 3">
    <name type="scientific">Marinagarivorans cellulosilyticus</name>
    <dbReference type="NCBI Taxonomy" id="2721545"/>
    <lineage>
        <taxon>Bacteria</taxon>
        <taxon>Pseudomonadati</taxon>
        <taxon>Pseudomonadota</taxon>
        <taxon>Gammaproteobacteria</taxon>
        <taxon>Cellvibrionales</taxon>
        <taxon>Cellvibrionaceae</taxon>
        <taxon>Marinagarivorans</taxon>
    </lineage>
</organism>
<dbReference type="PANTHER" id="PTHR13369:SF0">
    <property type="entry name" value="GLUTATHIONE S-TRANSFERASE C-TERMINAL DOMAIN-CONTAINING PROTEIN"/>
    <property type="match status" value="1"/>
</dbReference>
<keyword evidence="3" id="KW-1185">Reference proteome</keyword>
<sequence length="409" mass="46451">MLSELRPYWDFNAFTQRPGHLTWALSKIAHLNEAQLWALDNDVEQQAHYFAGNFPTLFEWQAQCEPALVTTQLPSIPFWLHTDIPGRKWQQIQGFCAATTQNAHANSSASAIEWCAGKGHLGRLHTWLCAQPVISIEWQNSLCLQGQQYANKLKLPQQFINADIHKLPLSATTAQGTIQCATQAPHWMALHACGELHCHFLHTATQHKASTIALAPCCYHRQQATHYQALCTAAQATALPASLNLQALRLAQQNQITAGNREREQRANELNWRLGYEALRQTLQPGTPYKNLPSKQKQSHDNFEQFCQWAAPKHQVNLPATIDWPAFEAQGQQERLQMMRHDAIRHCFRRPLELWLALDKAVFLEEQGYSVSLQQFCANHISPRNLLLLANRDINAANSPLSKPYPLFK</sequence>
<dbReference type="EMBL" id="AP023086">
    <property type="protein sequence ID" value="BCD96626.1"/>
    <property type="molecule type" value="Genomic_DNA"/>
</dbReference>
<dbReference type="Pfam" id="PF13679">
    <property type="entry name" value="Methyltransf_32"/>
    <property type="match status" value="1"/>
</dbReference>
<dbReference type="KEGG" id="marq:MARGE09_P0826"/>
<evidence type="ECO:0000313" key="2">
    <source>
        <dbReference type="EMBL" id="BCD96626.1"/>
    </source>
</evidence>
<dbReference type="RefSeq" id="WP_236986117.1">
    <property type="nucleotide sequence ID" value="NZ_AP023086.1"/>
</dbReference>
<gene>
    <name evidence="2" type="ORF">MARGE09_P0826</name>
</gene>
<protein>
    <recommendedName>
        <fullName evidence="1">Methyltransferase domain-containing protein</fullName>
    </recommendedName>
</protein>
<dbReference type="PANTHER" id="PTHR13369">
    <property type="match status" value="1"/>
</dbReference>
<evidence type="ECO:0000259" key="1">
    <source>
        <dbReference type="Pfam" id="PF13679"/>
    </source>
</evidence>
<proteinExistence type="predicted"/>
<dbReference type="AlphaFoldDB" id="A0AAN1WFH1"/>
<name>A0AAN1WFH1_9GAMM</name>
<dbReference type="InterPro" id="IPR025714">
    <property type="entry name" value="Methyltranfer_dom"/>
</dbReference>
<dbReference type="Proteomes" id="UP001320119">
    <property type="component" value="Chromosome"/>
</dbReference>
<reference evidence="2 3" key="1">
    <citation type="journal article" date="2022" name="IScience">
        <title>An ultrasensitive nanofiber-based assay for enzymatic hydrolysis and deep-sea microbial degradation of cellulose.</title>
        <authorList>
            <person name="Tsudome M."/>
            <person name="Tachioka M."/>
            <person name="Miyazaki M."/>
            <person name="Uchimura K."/>
            <person name="Tsuda M."/>
            <person name="Takaki Y."/>
            <person name="Deguchi S."/>
        </authorList>
    </citation>
    <scope>NUCLEOTIDE SEQUENCE [LARGE SCALE GENOMIC DNA]</scope>
    <source>
        <strain evidence="2 3">GE09</strain>
    </source>
</reference>
<evidence type="ECO:0000313" key="3">
    <source>
        <dbReference type="Proteomes" id="UP001320119"/>
    </source>
</evidence>
<feature type="domain" description="Methyltransferase" evidence="1">
    <location>
        <begin position="87"/>
        <end position="221"/>
    </location>
</feature>